<dbReference type="eggNOG" id="KOG1543">
    <property type="taxonomic scope" value="Eukaryota"/>
</dbReference>
<reference evidence="3 4" key="1">
    <citation type="journal article" date="2010" name="Science">
        <title>Genomic analysis of organismal complexity in the multicellular green alga Volvox carteri.</title>
        <authorList>
            <person name="Prochnik S.E."/>
            <person name="Umen J."/>
            <person name="Nedelcu A.M."/>
            <person name="Hallmann A."/>
            <person name="Miller S.M."/>
            <person name="Nishii I."/>
            <person name="Ferris P."/>
            <person name="Kuo A."/>
            <person name="Mitros T."/>
            <person name="Fritz-Laylin L.K."/>
            <person name="Hellsten U."/>
            <person name="Chapman J."/>
            <person name="Simakov O."/>
            <person name="Rensing S.A."/>
            <person name="Terry A."/>
            <person name="Pangilinan J."/>
            <person name="Kapitonov V."/>
            <person name="Jurka J."/>
            <person name="Salamov A."/>
            <person name="Shapiro H."/>
            <person name="Schmutz J."/>
            <person name="Grimwood J."/>
            <person name="Lindquist E."/>
            <person name="Lucas S."/>
            <person name="Grigoriev I.V."/>
            <person name="Schmitt R."/>
            <person name="Kirk D."/>
            <person name="Rokhsar D.S."/>
        </authorList>
    </citation>
    <scope>NUCLEOTIDE SEQUENCE [LARGE SCALE GENOMIC DNA]</scope>
    <source>
        <strain evidence="4">f. Nagariensis / Eve</strain>
    </source>
</reference>
<dbReference type="GO" id="GO:0006508">
    <property type="term" value="P:proteolysis"/>
    <property type="evidence" value="ECO:0007669"/>
    <property type="project" value="InterPro"/>
</dbReference>
<feature type="region of interest" description="Disordered" evidence="1">
    <location>
        <begin position="126"/>
        <end position="163"/>
    </location>
</feature>
<dbReference type="FunFam" id="3.90.70.10:FF:000117">
    <property type="entry name" value="Probable papain cysteine protease"/>
    <property type="match status" value="1"/>
</dbReference>
<feature type="region of interest" description="Disordered" evidence="1">
    <location>
        <begin position="243"/>
        <end position="318"/>
    </location>
</feature>
<dbReference type="GeneID" id="9626421"/>
<dbReference type="Pfam" id="PF04614">
    <property type="entry name" value="Pex19"/>
    <property type="match status" value="1"/>
</dbReference>
<keyword evidence="4" id="KW-1185">Reference proteome</keyword>
<dbReference type="PROSITE" id="PS00640">
    <property type="entry name" value="THIOL_PROTEASE_ASN"/>
    <property type="match status" value="1"/>
</dbReference>
<evidence type="ECO:0000259" key="2">
    <source>
        <dbReference type="SMART" id="SM00645"/>
    </source>
</evidence>
<feature type="compositionally biased region" description="Low complexity" evidence="1">
    <location>
        <begin position="277"/>
        <end position="286"/>
    </location>
</feature>
<dbReference type="InterPro" id="IPR006708">
    <property type="entry name" value="Pex19"/>
</dbReference>
<dbReference type="PANTHER" id="PTHR12774:SF2">
    <property type="entry name" value="PEROXISOMAL BIOGENESIS FACTOR 19"/>
    <property type="match status" value="1"/>
</dbReference>
<dbReference type="InterPro" id="IPR025661">
    <property type="entry name" value="Pept_asp_AS"/>
</dbReference>
<dbReference type="GO" id="GO:0005778">
    <property type="term" value="C:peroxisomal membrane"/>
    <property type="evidence" value="ECO:0007669"/>
    <property type="project" value="TreeGrafter"/>
</dbReference>
<dbReference type="KEGG" id="vcn:VOLCADRAFT_106905"/>
<dbReference type="RefSeq" id="XP_002955687.1">
    <property type="nucleotide sequence ID" value="XM_002955641.1"/>
</dbReference>
<evidence type="ECO:0000256" key="1">
    <source>
        <dbReference type="SAM" id="MobiDB-lite"/>
    </source>
</evidence>
<dbReference type="InterPro" id="IPR038322">
    <property type="entry name" value="Pex19_C_sf"/>
</dbReference>
<feature type="compositionally biased region" description="Acidic residues" evidence="1">
    <location>
        <begin position="143"/>
        <end position="152"/>
    </location>
</feature>
<dbReference type="InterPro" id="IPR000668">
    <property type="entry name" value="Peptidase_C1A_C"/>
</dbReference>
<feature type="region of interest" description="Disordered" evidence="1">
    <location>
        <begin position="57"/>
        <end position="78"/>
    </location>
</feature>
<feature type="compositionally biased region" description="Gly residues" evidence="1">
    <location>
        <begin position="305"/>
        <end position="318"/>
    </location>
</feature>
<dbReference type="EMBL" id="GL378374">
    <property type="protein sequence ID" value="EFJ43327.1"/>
    <property type="molecule type" value="Genomic_DNA"/>
</dbReference>
<dbReference type="GO" id="GO:0033328">
    <property type="term" value="F:peroxisome membrane targeting sequence binding"/>
    <property type="evidence" value="ECO:0007669"/>
    <property type="project" value="TreeGrafter"/>
</dbReference>
<proteinExistence type="predicted"/>
<dbReference type="Gene3D" id="3.90.70.10">
    <property type="entry name" value="Cysteine proteinases"/>
    <property type="match status" value="1"/>
</dbReference>
<name>D8UAH7_VOLCA</name>
<evidence type="ECO:0000313" key="3">
    <source>
        <dbReference type="EMBL" id="EFJ43327.1"/>
    </source>
</evidence>
<dbReference type="STRING" id="3068.D8UAH7"/>
<sequence>MLPKLVHIMRRSLFGRKLMTTASLVGDLCSLRSLEQRCRQCSGTVLAEALADFEEPQQGATSAIEQQQDKSGTSPATATSAQAFLDAQPTNKPPASTVGLKPAPKGLGLGLGGSDLLGRRLKKTVGGTADSAAHPSLPQNAEQGDDVGDEEGASGVAKPTRKLPAEAQRLADDLMSLLQEAGLELGEDDPFAQLFGRILGGLVPPDGGAPGGGDDGAPPPPPPEFAAMLQQMMGMQGLAAGTEARPAGPAVGHGGAPGAGPPSNSAMAADDDDDDALASSRLAGLAHQTRRTVSQQAKKTRGHVEGGAGTRAAGGGTGGLPFGIGSGGGAGGGGLASMLRELGGLGLPGGGGGDGEGAAPAGVGVMVDYIMQHLLSKDVLYGPLKEIRDRYPPWLEAHQGMLPAEDYRRYVAQYESVQRVCAHYETSPSDFAKLMDLIQEMQTYGDPPGDIVEEMTGGAGRDINAILAGAEAGGEAAEQHPALEELSSELDKCGQVQFTTAQQALPDAHGYRNKALKQPIAQERRFRNHVPAPLMREHDLPKNFNWCNLDGTNYCTANWNQHIPYYCGGCWVHGSLSMIQDRLKIKKRAKSPDVMLSRQTLLNCAAFEGYGHGCDGGDTVDVFSYMAEFGLPDEGCMTYNATDHTKFPGVSHCPVEGQCLNCMPINGVDTCWPIERPVKYYLNAWGNLDKSVEAMMSEIYHRGPITCGIACPDDFTWHYKGGIYKDTSGDTELDHDVEVVGWGVEDGVKYWVVRNSWGTYWGEMGFFRVERGVNALQIESGDCWYADPEWTMEKDVDSGRLHGSMWGIRDKNDPDMAEASSLQAASKGTAAHEEQAQIMVARRLLH</sequence>
<dbReference type="SMART" id="SM00645">
    <property type="entry name" value="Pept_C1"/>
    <property type="match status" value="1"/>
</dbReference>
<dbReference type="InParanoid" id="D8UAH7"/>
<dbReference type="InterPro" id="IPR038765">
    <property type="entry name" value="Papain-like_cys_pep_sf"/>
</dbReference>
<feature type="region of interest" description="Disordered" evidence="1">
    <location>
        <begin position="202"/>
        <end position="223"/>
    </location>
</feature>
<organism evidence="4">
    <name type="scientific">Volvox carteri f. nagariensis</name>
    <dbReference type="NCBI Taxonomy" id="3068"/>
    <lineage>
        <taxon>Eukaryota</taxon>
        <taxon>Viridiplantae</taxon>
        <taxon>Chlorophyta</taxon>
        <taxon>core chlorophytes</taxon>
        <taxon>Chlorophyceae</taxon>
        <taxon>CS clade</taxon>
        <taxon>Chlamydomonadales</taxon>
        <taxon>Volvocaceae</taxon>
        <taxon>Volvox</taxon>
    </lineage>
</organism>
<feature type="domain" description="Peptidase C1A papain C-terminal" evidence="2">
    <location>
        <begin position="540"/>
        <end position="787"/>
    </location>
</feature>
<dbReference type="Gene3D" id="1.20.120.900">
    <property type="entry name" value="Pex19, mPTS binding domain"/>
    <property type="match status" value="1"/>
</dbReference>
<accession>D8UAH7</accession>
<dbReference type="SUPFAM" id="SSF54001">
    <property type="entry name" value="Cysteine proteinases"/>
    <property type="match status" value="1"/>
</dbReference>
<dbReference type="eggNOG" id="KOG3133">
    <property type="taxonomic scope" value="Eukaryota"/>
</dbReference>
<gene>
    <name evidence="3" type="ORF">VOLCADRAFT_106905</name>
</gene>
<dbReference type="PANTHER" id="PTHR12774">
    <property type="entry name" value="PEROXISOMAL BIOGENESIS FACTOR 19"/>
    <property type="match status" value="1"/>
</dbReference>
<protein>
    <recommendedName>
        <fullName evidence="2">Peptidase C1A papain C-terminal domain-containing protein</fullName>
    </recommendedName>
</protein>
<evidence type="ECO:0000313" key="4">
    <source>
        <dbReference type="Proteomes" id="UP000001058"/>
    </source>
</evidence>
<dbReference type="OrthoDB" id="190265at2759"/>
<dbReference type="Proteomes" id="UP000001058">
    <property type="component" value="Unassembled WGS sequence"/>
</dbReference>
<dbReference type="Pfam" id="PF00112">
    <property type="entry name" value="Peptidase_C1"/>
    <property type="match status" value="1"/>
</dbReference>
<dbReference type="AlphaFoldDB" id="D8UAH7"/>
<feature type="compositionally biased region" description="Polar residues" evidence="1">
    <location>
        <begin position="58"/>
        <end position="78"/>
    </location>
</feature>
<dbReference type="GO" id="GO:0045046">
    <property type="term" value="P:protein import into peroxisome membrane"/>
    <property type="evidence" value="ECO:0007669"/>
    <property type="project" value="TreeGrafter"/>
</dbReference>
<dbReference type="GO" id="GO:0008234">
    <property type="term" value="F:cysteine-type peptidase activity"/>
    <property type="evidence" value="ECO:0007669"/>
    <property type="project" value="InterPro"/>
</dbReference>